<dbReference type="EMBL" id="JBEVYD010000005">
    <property type="protein sequence ID" value="KAL3232897.1"/>
    <property type="molecule type" value="Genomic_DNA"/>
</dbReference>
<feature type="transmembrane region" description="Helical" evidence="8">
    <location>
        <begin position="319"/>
        <end position="340"/>
    </location>
</feature>
<feature type="transmembrane region" description="Helical" evidence="8">
    <location>
        <begin position="147"/>
        <end position="169"/>
    </location>
</feature>
<dbReference type="PROSITE" id="PS00216">
    <property type="entry name" value="SUGAR_TRANSPORT_1"/>
    <property type="match status" value="1"/>
</dbReference>
<gene>
    <name evidence="10" type="ORF">RNJ44_04813</name>
</gene>
<feature type="transmembrane region" description="Helical" evidence="8">
    <location>
        <begin position="409"/>
        <end position="435"/>
    </location>
</feature>
<keyword evidence="5 8" id="KW-1133">Transmembrane helix</keyword>
<keyword evidence="6 8" id="KW-0472">Membrane</keyword>
<dbReference type="InterPro" id="IPR003663">
    <property type="entry name" value="Sugar/inositol_transpt"/>
</dbReference>
<reference evidence="10 11" key="1">
    <citation type="submission" date="2024-05" db="EMBL/GenBank/DDBJ databases">
        <title>Long read based assembly of the Candida bracarensis genome reveals expanded adhesin content.</title>
        <authorList>
            <person name="Marcet-Houben M."/>
            <person name="Ksiezopolska E."/>
            <person name="Gabaldon T."/>
        </authorList>
    </citation>
    <scope>NUCLEOTIDE SEQUENCE [LARGE SCALE GENOMIC DNA]</scope>
    <source>
        <strain evidence="10 11">CBM6</strain>
    </source>
</reference>
<dbReference type="PROSITE" id="PS50850">
    <property type="entry name" value="MFS"/>
    <property type="match status" value="1"/>
</dbReference>
<feature type="transmembrane region" description="Helical" evidence="8">
    <location>
        <begin position="254"/>
        <end position="275"/>
    </location>
</feature>
<feature type="transmembrane region" description="Helical" evidence="8">
    <location>
        <begin position="508"/>
        <end position="530"/>
    </location>
</feature>
<comment type="subcellular location">
    <subcellularLocation>
        <location evidence="1">Membrane</location>
        <topology evidence="1">Multi-pass membrane protein</topology>
    </subcellularLocation>
</comment>
<dbReference type="CDD" id="cd17356">
    <property type="entry name" value="MFS_HXT"/>
    <property type="match status" value="1"/>
</dbReference>
<feature type="region of interest" description="Disordered" evidence="7">
    <location>
        <begin position="741"/>
        <end position="789"/>
    </location>
</feature>
<keyword evidence="11" id="KW-1185">Reference proteome</keyword>
<evidence type="ECO:0000256" key="6">
    <source>
        <dbReference type="ARBA" id="ARBA00023136"/>
    </source>
</evidence>
<dbReference type="InterPro" id="IPR020846">
    <property type="entry name" value="MFS_dom"/>
</dbReference>
<dbReference type="Gene3D" id="1.20.1250.20">
    <property type="entry name" value="MFS general substrate transporter like domains"/>
    <property type="match status" value="1"/>
</dbReference>
<feature type="transmembrane region" description="Helical" evidence="8">
    <location>
        <begin position="542"/>
        <end position="565"/>
    </location>
</feature>
<name>A0ABR4NVZ7_9SACH</name>
<comment type="similarity">
    <text evidence="2">Belongs to the major facilitator superfamily. Sugar transporter (TC 2.A.1.1) family.</text>
</comment>
<dbReference type="InterPro" id="IPR005828">
    <property type="entry name" value="MFS_sugar_transport-like"/>
</dbReference>
<feature type="domain" description="Major facilitator superfamily (MFS) profile" evidence="9">
    <location>
        <begin position="156"/>
        <end position="602"/>
    </location>
</feature>
<dbReference type="InterPro" id="IPR036259">
    <property type="entry name" value="MFS_trans_sf"/>
</dbReference>
<dbReference type="Proteomes" id="UP001623330">
    <property type="component" value="Unassembled WGS sequence"/>
</dbReference>
<comment type="caution">
    <text evidence="10">The sequence shown here is derived from an EMBL/GenBank/DDBJ whole genome shotgun (WGS) entry which is preliminary data.</text>
</comment>
<dbReference type="InterPro" id="IPR005829">
    <property type="entry name" value="Sugar_transporter_CS"/>
</dbReference>
<evidence type="ECO:0000256" key="5">
    <source>
        <dbReference type="ARBA" id="ARBA00022989"/>
    </source>
</evidence>
<dbReference type="PROSITE" id="PS00217">
    <property type="entry name" value="SUGAR_TRANSPORT_2"/>
    <property type="match status" value="1"/>
</dbReference>
<feature type="transmembrane region" description="Helical" evidence="8">
    <location>
        <begin position="199"/>
        <end position="217"/>
    </location>
</feature>
<evidence type="ECO:0000256" key="2">
    <source>
        <dbReference type="ARBA" id="ARBA00010992"/>
    </source>
</evidence>
<sequence>MEVSDNPYRMGNIDLDGVLRRRTSLPNGSGISRNMMPSDGSHVDRIASNTNNDYFKNIYGNANANDCENNNDNDIDNDNDDYNDNVNVNVNDDNDDDDDNETETFGMNDYGIYGVGDNLRDEIVHCRTTDVSDAENNMQLLAQPLPLRSTVMTAFVGLFVAVGGFLYGYDTGLINSITDMKYVKAHITPNHSYFTPTQISMLVSFLSLGTFIGALIAPWISDVYGRKTTIIFSTVIIFSIGNSLQVAATGLALLIVGRVVSGVGIGIISAVVPLYQAEAAQKHMRGAIITTYQLAITLGLLVSSAVSQGTHSIDGPSSYRIPIGLQYVWSAVLGFGMIFLPESPRFYVMKDNIESAAKSLAFLRGIPVEDPRLLEELVEIKATYDYESSFGPATIWDCFRSSENRPKQVLRMFTGISIQAFQQFSGINFIFYYGVYFFNNTGIKSSYLVSFVTYAVNVAFNIPGMFLIDYLGRRKVLVYGGIAITICNYIIAIVGVSTESVVSNNVMISFICVFIAAFSCTWGGVVWVISAELFPLGVRSKCTAICAAANWLVNFICALMTPYIVDTGSNFKSSMGTKIYFIWGSLNALGTLVAFITVYETRGLTLEEINELYIKSPNCFQSTKWNKKIRTESSIPPMAPDHGFENHVIPTMEDIMNNNLHDTDLTDEGASNEYELKEGITTKRVDREPTVTGLNSQHNVESMLRSELPTWNSPTPMIPETLEKIPSNYVELGNGFGLSTYRGGPPSILDSSDEDDESTRWHSTDNETFHIGEQGSSNNTINDGNNAMK</sequence>
<keyword evidence="4 8" id="KW-0812">Transmembrane</keyword>
<evidence type="ECO:0000259" key="9">
    <source>
        <dbReference type="PROSITE" id="PS50850"/>
    </source>
</evidence>
<feature type="transmembrane region" description="Helical" evidence="8">
    <location>
        <begin position="287"/>
        <end position="307"/>
    </location>
</feature>
<feature type="transmembrane region" description="Helical" evidence="8">
    <location>
        <begin position="476"/>
        <end position="496"/>
    </location>
</feature>
<feature type="transmembrane region" description="Helical" evidence="8">
    <location>
        <begin position="229"/>
        <end position="248"/>
    </location>
</feature>
<dbReference type="PANTHER" id="PTHR48022:SF16">
    <property type="entry name" value="HIGH GLUCOSE SENSOR RGT2-RELATED"/>
    <property type="match status" value="1"/>
</dbReference>
<dbReference type="PANTHER" id="PTHR48022">
    <property type="entry name" value="PLASTIDIC GLUCOSE TRANSPORTER 4"/>
    <property type="match status" value="1"/>
</dbReference>
<accession>A0ABR4NVZ7</accession>
<evidence type="ECO:0000256" key="1">
    <source>
        <dbReference type="ARBA" id="ARBA00004141"/>
    </source>
</evidence>
<feature type="compositionally biased region" description="Basic and acidic residues" evidence="7">
    <location>
        <begin position="758"/>
        <end position="770"/>
    </location>
</feature>
<dbReference type="SUPFAM" id="SSF103473">
    <property type="entry name" value="MFS general substrate transporter"/>
    <property type="match status" value="1"/>
</dbReference>
<evidence type="ECO:0000313" key="11">
    <source>
        <dbReference type="Proteomes" id="UP001623330"/>
    </source>
</evidence>
<evidence type="ECO:0000256" key="4">
    <source>
        <dbReference type="ARBA" id="ARBA00022692"/>
    </source>
</evidence>
<dbReference type="PRINTS" id="PR00171">
    <property type="entry name" value="SUGRTRNSPORT"/>
</dbReference>
<keyword evidence="3" id="KW-0813">Transport</keyword>
<evidence type="ECO:0000256" key="3">
    <source>
        <dbReference type="ARBA" id="ARBA00022448"/>
    </source>
</evidence>
<feature type="transmembrane region" description="Helical" evidence="8">
    <location>
        <begin position="447"/>
        <end position="469"/>
    </location>
</feature>
<organism evidence="10 11">
    <name type="scientific">Nakaseomyces bracarensis</name>
    <dbReference type="NCBI Taxonomy" id="273131"/>
    <lineage>
        <taxon>Eukaryota</taxon>
        <taxon>Fungi</taxon>
        <taxon>Dikarya</taxon>
        <taxon>Ascomycota</taxon>
        <taxon>Saccharomycotina</taxon>
        <taxon>Saccharomycetes</taxon>
        <taxon>Saccharomycetales</taxon>
        <taxon>Saccharomycetaceae</taxon>
        <taxon>Nakaseomyces</taxon>
    </lineage>
</organism>
<proteinExistence type="inferred from homology"/>
<feature type="transmembrane region" description="Helical" evidence="8">
    <location>
        <begin position="580"/>
        <end position="599"/>
    </location>
</feature>
<evidence type="ECO:0000313" key="10">
    <source>
        <dbReference type="EMBL" id="KAL3232897.1"/>
    </source>
</evidence>
<dbReference type="InterPro" id="IPR050360">
    <property type="entry name" value="MFS_Sugar_Transporters"/>
</dbReference>
<feature type="compositionally biased region" description="Polar residues" evidence="7">
    <location>
        <begin position="774"/>
        <end position="789"/>
    </location>
</feature>
<dbReference type="NCBIfam" id="TIGR00879">
    <property type="entry name" value="SP"/>
    <property type="match status" value="1"/>
</dbReference>
<evidence type="ECO:0000256" key="8">
    <source>
        <dbReference type="SAM" id="Phobius"/>
    </source>
</evidence>
<dbReference type="Pfam" id="PF00083">
    <property type="entry name" value="Sugar_tr"/>
    <property type="match status" value="1"/>
</dbReference>
<protein>
    <submittedName>
        <fullName evidence="10">Low glucose sensor SNF3</fullName>
    </submittedName>
</protein>
<evidence type="ECO:0000256" key="7">
    <source>
        <dbReference type="SAM" id="MobiDB-lite"/>
    </source>
</evidence>